<keyword evidence="3" id="KW-1185">Reference proteome</keyword>
<protein>
    <submittedName>
        <fullName evidence="2">Uncharacterized protein</fullName>
    </submittedName>
</protein>
<keyword evidence="1" id="KW-1133">Transmembrane helix</keyword>
<evidence type="ECO:0000256" key="1">
    <source>
        <dbReference type="SAM" id="Phobius"/>
    </source>
</evidence>
<keyword evidence="1" id="KW-0812">Transmembrane</keyword>
<reference evidence="2" key="1">
    <citation type="submission" date="2022-07" db="EMBL/GenBank/DDBJ databases">
        <title>Arcobacter roscoffensis sp. nov., a marine bacterium isolated from coastal seawater collected from Roscoff, France.</title>
        <authorList>
            <person name="Pascual J."/>
            <person name="Lepeaux C."/>
            <person name="Methner A."/>
            <person name="Overmann J."/>
        </authorList>
    </citation>
    <scope>NUCLEOTIDE SEQUENCE</scope>
    <source>
        <strain evidence="2">ARW1-2F2</strain>
    </source>
</reference>
<dbReference type="RefSeq" id="WP_254576419.1">
    <property type="nucleotide sequence ID" value="NZ_CP100595.1"/>
</dbReference>
<name>A0ABY5E222_9BACT</name>
<sequence length="64" mass="6876">MLDFLKRRLKSEKGAMDKILVTLLLVIVGVGAVVGLNTWVDGEKTKVETAATNKITEVTGSTSE</sequence>
<evidence type="ECO:0000313" key="2">
    <source>
        <dbReference type="EMBL" id="UTJ06239.1"/>
    </source>
</evidence>
<gene>
    <name evidence="2" type="ORF">NJU99_13440</name>
</gene>
<dbReference type="Proteomes" id="UP001060012">
    <property type="component" value="Chromosome"/>
</dbReference>
<keyword evidence="1" id="KW-0472">Membrane</keyword>
<feature type="transmembrane region" description="Helical" evidence="1">
    <location>
        <begin position="20"/>
        <end position="40"/>
    </location>
</feature>
<dbReference type="EMBL" id="CP100595">
    <property type="protein sequence ID" value="UTJ06239.1"/>
    <property type="molecule type" value="Genomic_DNA"/>
</dbReference>
<accession>A0ABY5E222</accession>
<evidence type="ECO:0000313" key="3">
    <source>
        <dbReference type="Proteomes" id="UP001060012"/>
    </source>
</evidence>
<proteinExistence type="predicted"/>
<organism evidence="2 3">
    <name type="scientific">Arcobacter roscoffensis</name>
    <dbReference type="NCBI Taxonomy" id="2961520"/>
    <lineage>
        <taxon>Bacteria</taxon>
        <taxon>Pseudomonadati</taxon>
        <taxon>Campylobacterota</taxon>
        <taxon>Epsilonproteobacteria</taxon>
        <taxon>Campylobacterales</taxon>
        <taxon>Arcobacteraceae</taxon>
        <taxon>Arcobacter</taxon>
    </lineage>
</organism>